<dbReference type="InterPro" id="IPR016181">
    <property type="entry name" value="Acyl_CoA_acyltransferase"/>
</dbReference>
<keyword evidence="5" id="KW-1185">Reference proteome</keyword>
<dbReference type="RefSeq" id="WP_021781259.1">
    <property type="nucleotide sequence ID" value="NZ_CP012109.1"/>
</dbReference>
<reference evidence="4 5" key="1">
    <citation type="journal article" date="2016" name="PLoS ONE">
        <title>Complete Genome Sequence and Comparative Genomics of a Novel Myxobacterium Myxococcus hansupus.</title>
        <authorList>
            <person name="Sharma G."/>
            <person name="Narwani T."/>
            <person name="Subramanian S."/>
        </authorList>
    </citation>
    <scope>NUCLEOTIDE SEQUENCE [LARGE SCALE GENOMIC DNA]</scope>
    <source>
        <strain evidence="5">mixupus</strain>
    </source>
</reference>
<dbReference type="Pfam" id="PF00583">
    <property type="entry name" value="Acetyltransf_1"/>
    <property type="match status" value="1"/>
</dbReference>
<dbReference type="Gene3D" id="3.40.630.30">
    <property type="match status" value="2"/>
</dbReference>
<evidence type="ECO:0000259" key="3">
    <source>
        <dbReference type="PROSITE" id="PS51186"/>
    </source>
</evidence>
<dbReference type="PATRIC" id="fig|1297742.4.peg.4464"/>
<keyword evidence="2" id="KW-0012">Acyltransferase</keyword>
<feature type="domain" description="N-acetyltransferase" evidence="3">
    <location>
        <begin position="1"/>
        <end position="144"/>
    </location>
</feature>
<dbReference type="SUPFAM" id="SSF55729">
    <property type="entry name" value="Acyl-CoA N-acyltransferases (Nat)"/>
    <property type="match status" value="2"/>
</dbReference>
<dbReference type="Proteomes" id="UP000009026">
    <property type="component" value="Chromosome"/>
</dbReference>
<dbReference type="AlphaFoldDB" id="A0A0H4WVV4"/>
<dbReference type="PANTHER" id="PTHR43420:SF51">
    <property type="entry name" value="PEPTIDYL-LYSINE N-ACETYLTRANSFERASE YIAC"/>
    <property type="match status" value="1"/>
</dbReference>
<dbReference type="STRING" id="1297742.A176_004423"/>
<accession>A0A0H4WVV4</accession>
<dbReference type="KEGG" id="mym:A176_004423"/>
<sequence>MHLTAASELPLRALSTLFARAFEGYFVTVPDAPVLFDARVRTEHISLEDSRVARVEGEPVGLVLMARRGRVSRVAGMGVLPVWRNRRLGGAMLRPLMDEARARGDARMVLEVIEQNAPAVALYTRLGFQRVRRLVGFSGALGPESAESTPALVAVGKGDFARPLPEGLPTSELEEVDPGECARLLPEGLPWQLAPATVAGLSLPARAFRLGPAVAVLADIAAPSLGLRALGVAAEARGQGAGRRLLHALAARWPGKPFTVSAVVPEDRSARFFEKAGFTQTALTQLELALSFAP</sequence>
<dbReference type="OrthoDB" id="273614at2"/>
<evidence type="ECO:0000256" key="1">
    <source>
        <dbReference type="ARBA" id="ARBA00022679"/>
    </source>
</evidence>
<dbReference type="PANTHER" id="PTHR43420">
    <property type="entry name" value="ACETYLTRANSFERASE"/>
    <property type="match status" value="1"/>
</dbReference>
<keyword evidence="1 4" id="KW-0808">Transferase</keyword>
<name>A0A0H4WVV4_9BACT</name>
<proteinExistence type="predicted"/>
<dbReference type="CDD" id="cd04301">
    <property type="entry name" value="NAT_SF"/>
    <property type="match status" value="1"/>
</dbReference>
<dbReference type="EMBL" id="CP012109">
    <property type="protein sequence ID" value="AKQ67511.1"/>
    <property type="molecule type" value="Genomic_DNA"/>
</dbReference>
<dbReference type="GO" id="GO:0016747">
    <property type="term" value="F:acyltransferase activity, transferring groups other than amino-acyl groups"/>
    <property type="evidence" value="ECO:0007669"/>
    <property type="project" value="InterPro"/>
</dbReference>
<dbReference type="Pfam" id="PF13508">
    <property type="entry name" value="Acetyltransf_7"/>
    <property type="match status" value="1"/>
</dbReference>
<dbReference type="eggNOG" id="COG0456">
    <property type="taxonomic scope" value="Bacteria"/>
</dbReference>
<feature type="domain" description="N-acetyltransferase" evidence="3">
    <location>
        <begin position="168"/>
        <end position="294"/>
    </location>
</feature>
<dbReference type="InterPro" id="IPR050680">
    <property type="entry name" value="YpeA/RimI_acetyltransf"/>
</dbReference>
<evidence type="ECO:0000256" key="2">
    <source>
        <dbReference type="ARBA" id="ARBA00023315"/>
    </source>
</evidence>
<dbReference type="InterPro" id="IPR000182">
    <property type="entry name" value="GNAT_dom"/>
</dbReference>
<evidence type="ECO:0000313" key="4">
    <source>
        <dbReference type="EMBL" id="AKQ67511.1"/>
    </source>
</evidence>
<dbReference type="PROSITE" id="PS51186">
    <property type="entry name" value="GNAT"/>
    <property type="match status" value="2"/>
</dbReference>
<gene>
    <name evidence="4" type="ORF">A176_004423</name>
</gene>
<organism evidence="4 5">
    <name type="scientific">Pseudomyxococcus hansupus</name>
    <dbReference type="NCBI Taxonomy" id="1297742"/>
    <lineage>
        <taxon>Bacteria</taxon>
        <taxon>Pseudomonadati</taxon>
        <taxon>Myxococcota</taxon>
        <taxon>Myxococcia</taxon>
        <taxon>Myxococcales</taxon>
        <taxon>Cystobacterineae</taxon>
        <taxon>Myxococcaceae</taxon>
        <taxon>Pseudomyxococcus</taxon>
    </lineage>
</organism>
<evidence type="ECO:0000313" key="5">
    <source>
        <dbReference type="Proteomes" id="UP000009026"/>
    </source>
</evidence>
<protein>
    <submittedName>
        <fullName evidence="4">Acetyltransferase, gnat family</fullName>
    </submittedName>
</protein>